<evidence type="ECO:0000256" key="3">
    <source>
        <dbReference type="ARBA" id="ARBA00004818"/>
    </source>
</evidence>
<comment type="cofactor">
    <cofactor evidence="2 10">
        <name>Mg(2+)</name>
        <dbReference type="ChEBI" id="CHEBI:18420"/>
    </cofactor>
</comment>
<feature type="binding site" evidence="10">
    <location>
        <position position="13"/>
    </location>
    <ligand>
        <name>Mg(2+)</name>
        <dbReference type="ChEBI" id="CHEBI:18420"/>
    </ligand>
</feature>
<dbReference type="Gene3D" id="1.10.150.240">
    <property type="entry name" value="Putative phosphatase, domain 2"/>
    <property type="match status" value="1"/>
</dbReference>
<dbReference type="AlphaFoldDB" id="A0A3S0WXM7"/>
<evidence type="ECO:0000256" key="4">
    <source>
        <dbReference type="ARBA" id="ARBA00006171"/>
    </source>
</evidence>
<keyword evidence="6 10" id="KW-0479">Metal-binding</keyword>
<keyword evidence="9 10" id="KW-0119">Carbohydrate metabolism</keyword>
<evidence type="ECO:0000256" key="6">
    <source>
        <dbReference type="ARBA" id="ARBA00022723"/>
    </source>
</evidence>
<dbReference type="GO" id="GO:0008967">
    <property type="term" value="F:phosphoglycolate phosphatase activity"/>
    <property type="evidence" value="ECO:0007669"/>
    <property type="project" value="UniProtKB-UniRule"/>
</dbReference>
<dbReference type="EC" id="3.1.3.18" evidence="5 10"/>
<evidence type="ECO:0000256" key="7">
    <source>
        <dbReference type="ARBA" id="ARBA00022801"/>
    </source>
</evidence>
<dbReference type="PANTHER" id="PTHR43434">
    <property type="entry name" value="PHOSPHOGLYCOLATE PHOSPHATASE"/>
    <property type="match status" value="1"/>
</dbReference>
<evidence type="ECO:0000256" key="8">
    <source>
        <dbReference type="ARBA" id="ARBA00022842"/>
    </source>
</evidence>
<dbReference type="InterPro" id="IPR050155">
    <property type="entry name" value="HAD-like_hydrolase_sf"/>
</dbReference>
<dbReference type="Proteomes" id="UP000280346">
    <property type="component" value="Unassembled WGS sequence"/>
</dbReference>
<dbReference type="GO" id="GO:0046295">
    <property type="term" value="P:glycolate biosynthetic process"/>
    <property type="evidence" value="ECO:0007669"/>
    <property type="project" value="UniProtKB-UniRule"/>
</dbReference>
<dbReference type="GO" id="GO:0046872">
    <property type="term" value="F:metal ion binding"/>
    <property type="evidence" value="ECO:0007669"/>
    <property type="project" value="UniProtKB-KW"/>
</dbReference>
<sequence>MPLPFATLVFDLDGTLIDSAPDMTRVLNRTLAHFDRPPLTEAQVRTMVGDGSAMLVRQAFAATGAPLADETAVQPVLRHYLDAYFDDEQPSTLYPGVTETLAALTASGVRLGLCTNKPERITRKLLNALGLAPLFGAVAGGDTLPVKKPDGRHVTWVLEQLGADPASPRAAMVGDNGNDVKAARGAGIPVVAMSYGYPRMPVADLGADLVLDRFADLPAGLERLAATVR</sequence>
<evidence type="ECO:0000256" key="2">
    <source>
        <dbReference type="ARBA" id="ARBA00001946"/>
    </source>
</evidence>
<comment type="pathway">
    <text evidence="3 10">Organic acid metabolism; glycolate biosynthesis; glycolate from 2-phosphoglycolate: step 1/1.</text>
</comment>
<evidence type="ECO:0000256" key="10">
    <source>
        <dbReference type="HAMAP-Rule" id="MF_00495"/>
    </source>
</evidence>
<dbReference type="NCBIfam" id="TIGR01449">
    <property type="entry name" value="PGP_bact"/>
    <property type="match status" value="1"/>
</dbReference>
<feature type="active site" description="Nucleophile" evidence="10">
    <location>
        <position position="11"/>
    </location>
</feature>
<keyword evidence="7 10" id="KW-0378">Hydrolase</keyword>
<protein>
    <recommendedName>
        <fullName evidence="5 10">Phosphoglycolate phosphatase</fullName>
        <shortName evidence="10">PGP</shortName>
        <shortName evidence="10">PGPase</shortName>
        <ecNumber evidence="5 10">3.1.3.18</ecNumber>
    </recommendedName>
</protein>
<dbReference type="InterPro" id="IPR037512">
    <property type="entry name" value="PGPase_prok"/>
</dbReference>
<comment type="catalytic activity">
    <reaction evidence="1 10">
        <text>2-phosphoglycolate + H2O = glycolate + phosphate</text>
        <dbReference type="Rhea" id="RHEA:14369"/>
        <dbReference type="ChEBI" id="CHEBI:15377"/>
        <dbReference type="ChEBI" id="CHEBI:29805"/>
        <dbReference type="ChEBI" id="CHEBI:43474"/>
        <dbReference type="ChEBI" id="CHEBI:58033"/>
        <dbReference type="EC" id="3.1.3.18"/>
    </reaction>
</comment>
<keyword evidence="8 10" id="KW-0460">Magnesium</keyword>
<dbReference type="SFLD" id="SFLDG01129">
    <property type="entry name" value="C1.5:_HAD__Beta-PGM__Phosphata"/>
    <property type="match status" value="1"/>
</dbReference>
<evidence type="ECO:0000313" key="12">
    <source>
        <dbReference type="Proteomes" id="UP000280346"/>
    </source>
</evidence>
<dbReference type="RefSeq" id="WP_126995211.1">
    <property type="nucleotide sequence ID" value="NZ_JBNPXW010000002.1"/>
</dbReference>
<dbReference type="GO" id="GO:0005975">
    <property type="term" value="P:carbohydrate metabolic process"/>
    <property type="evidence" value="ECO:0007669"/>
    <property type="project" value="InterPro"/>
</dbReference>
<gene>
    <name evidence="11" type="primary">gph</name>
    <name evidence="11" type="ORF">EJ913_04565</name>
</gene>
<dbReference type="HAMAP" id="MF_00495">
    <property type="entry name" value="GPH_hydrolase_bact"/>
    <property type="match status" value="1"/>
</dbReference>
<dbReference type="GO" id="GO:0006281">
    <property type="term" value="P:DNA repair"/>
    <property type="evidence" value="ECO:0007669"/>
    <property type="project" value="TreeGrafter"/>
</dbReference>
<dbReference type="SUPFAM" id="SSF56784">
    <property type="entry name" value="HAD-like"/>
    <property type="match status" value="1"/>
</dbReference>
<accession>A0A3S0WXM7</accession>
<name>A0A3S0WXM7_9PROT</name>
<dbReference type="OrthoDB" id="9793014at2"/>
<dbReference type="UniPathway" id="UPA00865">
    <property type="reaction ID" value="UER00834"/>
</dbReference>
<dbReference type="GO" id="GO:0005829">
    <property type="term" value="C:cytosol"/>
    <property type="evidence" value="ECO:0007669"/>
    <property type="project" value="TreeGrafter"/>
</dbReference>
<dbReference type="PANTHER" id="PTHR43434:SF1">
    <property type="entry name" value="PHOSPHOGLYCOLATE PHOSPHATASE"/>
    <property type="match status" value="1"/>
</dbReference>
<evidence type="ECO:0000256" key="1">
    <source>
        <dbReference type="ARBA" id="ARBA00000830"/>
    </source>
</evidence>
<evidence type="ECO:0000256" key="9">
    <source>
        <dbReference type="ARBA" id="ARBA00023277"/>
    </source>
</evidence>
<reference evidence="11 12" key="1">
    <citation type="submission" date="2018-12" db="EMBL/GenBank/DDBJ databases">
        <authorList>
            <person name="Yang Y."/>
        </authorList>
    </citation>
    <scope>NUCLEOTIDE SEQUENCE [LARGE SCALE GENOMIC DNA]</scope>
    <source>
        <strain evidence="11 12">GSF71</strain>
    </source>
</reference>
<dbReference type="SFLD" id="SFLDG01135">
    <property type="entry name" value="C1.5.6:_HAD__Beta-PGM__Phospha"/>
    <property type="match status" value="1"/>
</dbReference>
<dbReference type="PRINTS" id="PR00413">
    <property type="entry name" value="HADHALOGNASE"/>
</dbReference>
<feature type="binding site" evidence="10">
    <location>
        <position position="175"/>
    </location>
    <ligand>
        <name>Mg(2+)</name>
        <dbReference type="ChEBI" id="CHEBI:18420"/>
    </ligand>
</feature>
<dbReference type="InterPro" id="IPR036412">
    <property type="entry name" value="HAD-like_sf"/>
</dbReference>
<dbReference type="EMBL" id="RZIJ01000002">
    <property type="protein sequence ID" value="RUQ75130.1"/>
    <property type="molecule type" value="Genomic_DNA"/>
</dbReference>
<dbReference type="InterPro" id="IPR023214">
    <property type="entry name" value="HAD_sf"/>
</dbReference>
<keyword evidence="12" id="KW-1185">Reference proteome</keyword>
<proteinExistence type="inferred from homology"/>
<dbReference type="InterPro" id="IPR006439">
    <property type="entry name" value="HAD-SF_hydro_IA"/>
</dbReference>
<evidence type="ECO:0000313" key="11">
    <source>
        <dbReference type="EMBL" id="RUQ75130.1"/>
    </source>
</evidence>
<feature type="binding site" evidence="10">
    <location>
        <position position="11"/>
    </location>
    <ligand>
        <name>Mg(2+)</name>
        <dbReference type="ChEBI" id="CHEBI:18420"/>
    </ligand>
</feature>
<dbReference type="InterPro" id="IPR023198">
    <property type="entry name" value="PGP-like_dom2"/>
</dbReference>
<dbReference type="Pfam" id="PF00702">
    <property type="entry name" value="Hydrolase"/>
    <property type="match status" value="1"/>
</dbReference>
<evidence type="ECO:0000256" key="5">
    <source>
        <dbReference type="ARBA" id="ARBA00013078"/>
    </source>
</evidence>
<comment type="function">
    <text evidence="10">Specifically catalyzes the dephosphorylation of 2-phosphoglycolate. Is involved in the dissimilation of the intracellular 2-phosphoglycolate formed during the DNA repair of 3'-phosphoglycolate ends, a major class of DNA lesions induced by oxidative stress.</text>
</comment>
<dbReference type="NCBIfam" id="TIGR01549">
    <property type="entry name" value="HAD-SF-IA-v1"/>
    <property type="match status" value="1"/>
</dbReference>
<comment type="similarity">
    <text evidence="4 10">Belongs to the HAD-like hydrolase superfamily. CbbY/CbbZ/Gph/YieH family.</text>
</comment>
<organism evidence="11 12">
    <name type="scientific">Azospirillum doebereinerae</name>
    <dbReference type="NCBI Taxonomy" id="92933"/>
    <lineage>
        <taxon>Bacteria</taxon>
        <taxon>Pseudomonadati</taxon>
        <taxon>Pseudomonadota</taxon>
        <taxon>Alphaproteobacteria</taxon>
        <taxon>Rhodospirillales</taxon>
        <taxon>Azospirillaceae</taxon>
        <taxon>Azospirillum</taxon>
    </lineage>
</organism>
<comment type="caution">
    <text evidence="11">The sequence shown here is derived from an EMBL/GenBank/DDBJ whole genome shotgun (WGS) entry which is preliminary data.</text>
</comment>
<dbReference type="Gene3D" id="3.40.50.1000">
    <property type="entry name" value="HAD superfamily/HAD-like"/>
    <property type="match status" value="1"/>
</dbReference>
<dbReference type="SFLD" id="SFLDS00003">
    <property type="entry name" value="Haloacid_Dehalogenase"/>
    <property type="match status" value="1"/>
</dbReference>